<dbReference type="Ensembl" id="ENSRBIT00000057121.1">
    <property type="protein sequence ID" value="ENSRBIP00000033142.1"/>
    <property type="gene ID" value="ENSRBIG00000040342.1"/>
</dbReference>
<dbReference type="GeneTree" id="ENSGT00940000154296"/>
<dbReference type="PROSITE" id="PS51151">
    <property type="entry name" value="NAC_AB"/>
    <property type="match status" value="1"/>
</dbReference>
<dbReference type="Pfam" id="PF01849">
    <property type="entry name" value="NAC"/>
    <property type="match status" value="1"/>
</dbReference>
<reference evidence="5" key="3">
    <citation type="submission" date="2025-09" db="UniProtKB">
        <authorList>
            <consortium name="Ensembl"/>
        </authorList>
    </citation>
    <scope>IDENTIFICATION</scope>
</reference>
<accession>A0A2K6MBI0</accession>
<name>A0A2K6MBI0_RHIBE</name>
<feature type="compositionally biased region" description="Acidic residues" evidence="3">
    <location>
        <begin position="107"/>
        <end position="121"/>
    </location>
</feature>
<evidence type="ECO:0000256" key="2">
    <source>
        <dbReference type="RuleBase" id="RU361272"/>
    </source>
</evidence>
<evidence type="ECO:0000313" key="6">
    <source>
        <dbReference type="Proteomes" id="UP000233180"/>
    </source>
</evidence>
<feature type="domain" description="NAC-A/B" evidence="4">
    <location>
        <begin position="1"/>
        <end position="71"/>
    </location>
</feature>
<dbReference type="SMART" id="SM01407">
    <property type="entry name" value="NAC"/>
    <property type="match status" value="1"/>
</dbReference>
<keyword evidence="6" id="KW-1185">Reference proteome</keyword>
<reference evidence="5" key="2">
    <citation type="submission" date="2025-08" db="UniProtKB">
        <authorList>
            <consortium name="Ensembl"/>
        </authorList>
    </citation>
    <scope>IDENTIFICATION</scope>
</reference>
<reference evidence="5 6" key="1">
    <citation type="submission" date="2016-06" db="EMBL/GenBank/DDBJ databases">
        <title>Genome of Rhinopithecus bieti.</title>
        <authorList>
            <person name="Wu"/>
            <person name="C.-I. and Zhang"/>
            <person name="Y."/>
        </authorList>
    </citation>
    <scope>NUCLEOTIDE SEQUENCE</scope>
</reference>
<organism evidence="5 6">
    <name type="scientific">Rhinopithecus bieti</name>
    <name type="common">Black snub-nosed monkey</name>
    <name type="synonym">Pygathrix bieti</name>
    <dbReference type="NCBI Taxonomy" id="61621"/>
    <lineage>
        <taxon>Eukaryota</taxon>
        <taxon>Metazoa</taxon>
        <taxon>Chordata</taxon>
        <taxon>Craniata</taxon>
        <taxon>Vertebrata</taxon>
        <taxon>Euteleostomi</taxon>
        <taxon>Mammalia</taxon>
        <taxon>Eutheria</taxon>
        <taxon>Euarchontoglires</taxon>
        <taxon>Primates</taxon>
        <taxon>Haplorrhini</taxon>
        <taxon>Catarrhini</taxon>
        <taxon>Cercopithecidae</taxon>
        <taxon>Colobinae</taxon>
        <taxon>Rhinopithecus</taxon>
    </lineage>
</organism>
<evidence type="ECO:0000259" key="4">
    <source>
        <dbReference type="PROSITE" id="PS51151"/>
    </source>
</evidence>
<dbReference type="Proteomes" id="UP000233180">
    <property type="component" value="Unassembled WGS sequence"/>
</dbReference>
<dbReference type="FunFam" id="2.20.70.30:FF:000001">
    <property type="entry name" value="Transcription factor BTF3 homolog"/>
    <property type="match status" value="1"/>
</dbReference>
<dbReference type="InterPro" id="IPR039370">
    <property type="entry name" value="BTF3"/>
</dbReference>
<dbReference type="InterPro" id="IPR038187">
    <property type="entry name" value="NAC_A/B_dom_sf"/>
</dbReference>
<feature type="region of interest" description="Disordered" evidence="3">
    <location>
        <begin position="100"/>
        <end position="121"/>
    </location>
</feature>
<evidence type="ECO:0000256" key="1">
    <source>
        <dbReference type="ARBA" id="ARBA00005296"/>
    </source>
</evidence>
<dbReference type="CDD" id="cd22055">
    <property type="entry name" value="NAC_BTF3"/>
    <property type="match status" value="1"/>
</dbReference>
<dbReference type="InterPro" id="IPR002715">
    <property type="entry name" value="Nas_poly-pep-assoc_cplx_dom"/>
</dbReference>
<evidence type="ECO:0000256" key="3">
    <source>
        <dbReference type="SAM" id="MobiDB-lite"/>
    </source>
</evidence>
<comment type="similarity">
    <text evidence="1 2">Belongs to the NAC-beta family.</text>
</comment>
<dbReference type="PANTHER" id="PTHR10351">
    <property type="entry name" value="TRANSCRIPTION FACTOR BTF3 FAMILY MEMBER"/>
    <property type="match status" value="1"/>
</dbReference>
<protein>
    <recommendedName>
        <fullName evidence="2">Transcription factor BTF3</fullName>
    </recommendedName>
</protein>
<dbReference type="AlphaFoldDB" id="A0A2K6MBI0"/>
<sequence>MNQEKLAKLQVQVRIRGKGTARKKKVVHRTAIANDKKTVIHFNNPKVQASLSANTFAITGHAEAKPITEILPGILSQLGADSLTILRKLAEQFPWQVLDSKAPKPEDIDEEEEDDNVTGVE</sequence>
<evidence type="ECO:0000313" key="5">
    <source>
        <dbReference type="Ensembl" id="ENSRBIP00000033142.1"/>
    </source>
</evidence>
<proteinExistence type="inferred from homology"/>
<dbReference type="Gene3D" id="2.20.70.30">
    <property type="entry name" value="Nascent polypeptide-associated complex domain"/>
    <property type="match status" value="1"/>
</dbReference>